<gene>
    <name evidence="18" type="ORF">TRIP_B50273</name>
</gene>
<comment type="similarity">
    <text evidence="14">Belongs to the ABC transporter superfamily. UvrA family.</text>
</comment>
<dbReference type="InterPro" id="IPR003439">
    <property type="entry name" value="ABC_transporter-like_ATP-bd"/>
</dbReference>
<evidence type="ECO:0000313" key="18">
    <source>
        <dbReference type="EMBL" id="VBB47373.1"/>
    </source>
</evidence>
<evidence type="ECO:0000256" key="15">
    <source>
        <dbReference type="ARBA" id="ARBA00039316"/>
    </source>
</evidence>
<dbReference type="GO" id="GO:0003677">
    <property type="term" value="F:DNA binding"/>
    <property type="evidence" value="ECO:0007669"/>
    <property type="project" value="UniProtKB-KW"/>
</dbReference>
<dbReference type="GO" id="GO:0005737">
    <property type="term" value="C:cytoplasm"/>
    <property type="evidence" value="ECO:0007669"/>
    <property type="project" value="UniProtKB-SubCell"/>
</dbReference>
<evidence type="ECO:0000256" key="7">
    <source>
        <dbReference type="ARBA" id="ARBA00022769"/>
    </source>
</evidence>
<evidence type="ECO:0000256" key="3">
    <source>
        <dbReference type="ARBA" id="ARBA00022723"/>
    </source>
</evidence>
<dbReference type="EMBL" id="UPXX01000032">
    <property type="protein sequence ID" value="VBB47373.1"/>
    <property type="molecule type" value="Genomic_DNA"/>
</dbReference>
<evidence type="ECO:0000256" key="8">
    <source>
        <dbReference type="ARBA" id="ARBA00022771"/>
    </source>
</evidence>
<dbReference type="InterPro" id="IPR013815">
    <property type="entry name" value="ATP_grasp_subdomain_1"/>
</dbReference>
<dbReference type="InterPro" id="IPR041102">
    <property type="entry name" value="UvrA_inter"/>
</dbReference>
<evidence type="ECO:0000256" key="12">
    <source>
        <dbReference type="ARBA" id="ARBA00023125"/>
    </source>
</evidence>
<evidence type="ECO:0000256" key="11">
    <source>
        <dbReference type="ARBA" id="ARBA00022881"/>
    </source>
</evidence>
<evidence type="ECO:0000259" key="17">
    <source>
        <dbReference type="PROSITE" id="PS50893"/>
    </source>
</evidence>
<sequence>MPDRAGRLPTLIALKKPLPLHKESGHPTLQIFGARQNNLKNLDLQIPFNRITVVTGVSGSGKSSLAFDTLYAEGQRRYVETFSPYARQFMDRMDRPLVDRIENIPPAIAIDRKDPVRTSRSTVGTMTELTDLGKLLFGRLGVLHCRVCGRPVRNQSPEEVWQGLAGIPERAEILITFPVLLDNGDPAKAAAELRRMGYTRFFRDGEMLPLEDWEPQPGETEIVVVGDRLPFKSSERQRVLDSVEQAFRLGGGRLSVVVERGRPLSFASSLTCPECNITYPAPTPNLFSFNSPLGACDTCRGFGRIIDIDLDLIIPDRGLSLQQGAIKPWGRAEDGRMEFEDLMAFCRRERIPATVPFKALSPAQQRLVVEGGKDWYGIRGFFEWLETKTYKMHVRVYLSRFRSYAPCTACGGTRFKQAALQYRLNGLNIAEIYALSVKECNVFFDALPVPEVDKAALMVLGEIRSRLRYLEDVGLGYLTLDRQSRTLSGGEVQRVALTSALGSSLVNTLYVLDEPSIGLHPRDNHRLTRILQRLRNLGNTLVVVEHDPEIIARSDFLLDLGPGAGKNGGQIMYFGPTADARNTVTAQYLRGERFIPLPQKRRPPENGWLTVEGAAENNLKDIDIRIPLNCLSCLTGVSGSGKSTLVEEILYKGVKRLKGQPEGRPGAHRAIQGADRVGDVVLVDQRPIGRTPRANCLTYSKAMDPIRSLLARTRSAKAARLEPRHFSFNVAAGRCETCQGAGFEKVEMQFLSDVYISCPDCGGKRFKPEVLEVAYDGKNIHDILCMTVDQALDFFQNHTAIADALLPLREVGLGYMELGQPLNTLSGGEAQRLKLSRHLKETRPGHRLFIFDEPTTGLHFADIDTLLKVLRRVVNAGNTVLVIEHNMDVIKAADWVIDLGPEGGSEGGYVVAAGTPEAVAACPDSHTGRFLSEYLGGHDRLTPGVREQAARWADGPPAPEGGAIEVHGAREHNLKDLHLSIPRREMVVVTGVSGSGKSTLVFDIIFAEGQRRYLESLAPYVRQYVKILERPAVDAVTGIPPTVAIQQRTSRSSRRSTVATLTEIYHFLRLLFSKLGGQSCPACGRQLKALGLSEIIAAVTQRFAGTRARILAPKIFGRKGFHKILFERAYQKGFREARIDGRFTPIERGLSLSRYHEHTIELVVGEIPHPNLEELVLTALEEGNGTLTVVDSTGREETLSRRGVCPACGVGLQEPDPRLFSFNSPQGACPRCEGLGTIGGEDTGKERTCPDCGGSRLKPEALSARIAGLSIWDIVQRPASEARALLEGLSFSPAESPIADPIMAEVLTRIAFLDRLGLGYLALSRSGDTLSGGEAQRIRLAAQLGSNLTGVCYILDEPTIGLHARDNRLLLDALDSLKGRGNSILIVEHDEETIRAADHIIDLGPGGGEAGGQIVASGTLEELSRVPESLTGQAFGGRGRELTSRLRPYMNGPAITVRGASGNNLKHIDAVFPLGTLIAVTGVSGSGKSTLLKETLHRELHARLQGKEGGGLCRGIEGWKAVERVLEVDHTPIGRTPRSVPASYIGCLTEIRRLLSMTPKARARGYGPGRFSFNVQGGRCEACKGQGSVKVAMSFLPDVYVHCEICGGRRFEPETLDITYKGKHIAEILDLTFSEATAFFEAVPAIRRAIQAVEDIGLGYLRLGQASPTLSGGEAQRMKLAEELGKASRGRTLYILDEPTTGLHFHDVQRLVGVLQALVDQGNTVAVIEHNMEVIAAADYVIDLGPEGGEAGGEVVAAGSPTEILEQTRISHTAAWLERYLHGIEPDPP</sequence>
<evidence type="ECO:0000256" key="16">
    <source>
        <dbReference type="ARBA" id="ARBA00042156"/>
    </source>
</evidence>
<proteinExistence type="inferred from homology"/>
<reference evidence="18" key="1">
    <citation type="submission" date="2018-07" db="EMBL/GenBank/DDBJ databases">
        <authorList>
            <consortium name="Genoscope - CEA"/>
            <person name="William W."/>
        </authorList>
    </citation>
    <scope>NUCLEOTIDE SEQUENCE</scope>
    <source>
        <strain evidence="18">IK1</strain>
    </source>
</reference>
<keyword evidence="12" id="KW-0238">DNA-binding</keyword>
<keyword evidence="9" id="KW-0862">Zinc</keyword>
<keyword evidence="10" id="KW-0067">ATP-binding</keyword>
<dbReference type="PANTHER" id="PTHR43152:SF3">
    <property type="entry name" value="UVRABC SYSTEM PROTEIN A"/>
    <property type="match status" value="1"/>
</dbReference>
<dbReference type="NCBIfam" id="TIGR00630">
    <property type="entry name" value="uvra"/>
    <property type="match status" value="2"/>
</dbReference>
<protein>
    <recommendedName>
        <fullName evidence="15">UvrABC system protein A</fullName>
    </recommendedName>
    <alternativeName>
        <fullName evidence="16">Excinuclease ABC subunit A</fullName>
    </alternativeName>
</protein>
<keyword evidence="4" id="KW-0677">Repeat</keyword>
<keyword evidence="13" id="KW-0234">DNA repair</keyword>
<evidence type="ECO:0000256" key="10">
    <source>
        <dbReference type="ARBA" id="ARBA00022840"/>
    </source>
</evidence>
<keyword evidence="8" id="KW-0863">Zinc-finger</keyword>
<dbReference type="Pfam" id="PF17755">
    <property type="entry name" value="UvrA_DNA-bind"/>
    <property type="match status" value="1"/>
</dbReference>
<dbReference type="GO" id="GO:0009380">
    <property type="term" value="C:excinuclease repair complex"/>
    <property type="evidence" value="ECO:0007669"/>
    <property type="project" value="InterPro"/>
</dbReference>
<keyword evidence="11" id="KW-0267">Excision nuclease</keyword>
<comment type="subcellular location">
    <subcellularLocation>
        <location evidence="1">Cytoplasm</location>
    </subcellularLocation>
</comment>
<dbReference type="GO" id="GO:0004518">
    <property type="term" value="F:nuclease activity"/>
    <property type="evidence" value="ECO:0007669"/>
    <property type="project" value="UniProtKB-KW"/>
</dbReference>
<keyword evidence="3" id="KW-0479">Metal-binding</keyword>
<dbReference type="InterPro" id="IPR003593">
    <property type="entry name" value="AAA+_ATPase"/>
</dbReference>
<dbReference type="GO" id="GO:0006289">
    <property type="term" value="P:nucleotide-excision repair"/>
    <property type="evidence" value="ECO:0007669"/>
    <property type="project" value="InterPro"/>
</dbReference>
<evidence type="ECO:0000256" key="6">
    <source>
        <dbReference type="ARBA" id="ARBA00022763"/>
    </source>
</evidence>
<dbReference type="SUPFAM" id="SSF52540">
    <property type="entry name" value="P-loop containing nucleoside triphosphate hydrolases"/>
    <property type="match status" value="4"/>
</dbReference>
<dbReference type="Gene3D" id="3.30.1490.20">
    <property type="entry name" value="ATP-grasp fold, A domain"/>
    <property type="match status" value="1"/>
</dbReference>
<dbReference type="Gene3D" id="3.40.50.300">
    <property type="entry name" value="P-loop containing nucleotide triphosphate hydrolases"/>
    <property type="match status" value="5"/>
</dbReference>
<dbReference type="GO" id="GO:0008270">
    <property type="term" value="F:zinc ion binding"/>
    <property type="evidence" value="ECO:0007669"/>
    <property type="project" value="UniProtKB-KW"/>
</dbReference>
<evidence type="ECO:0000256" key="14">
    <source>
        <dbReference type="ARBA" id="ARBA00038000"/>
    </source>
</evidence>
<organism evidence="18">
    <name type="scientific">Uncultured Desulfatiglans sp</name>
    <dbReference type="NCBI Taxonomy" id="1748965"/>
    <lineage>
        <taxon>Bacteria</taxon>
        <taxon>Pseudomonadati</taxon>
        <taxon>Thermodesulfobacteriota</taxon>
        <taxon>Desulfobacteria</taxon>
        <taxon>Desulfatiglandales</taxon>
        <taxon>Desulfatiglandaceae</taxon>
        <taxon>Desulfatiglans</taxon>
        <taxon>environmental samples</taxon>
    </lineage>
</organism>
<dbReference type="Gene3D" id="1.20.1580.10">
    <property type="entry name" value="ABC transporter ATPase like domain"/>
    <property type="match status" value="3"/>
</dbReference>
<evidence type="ECO:0000256" key="4">
    <source>
        <dbReference type="ARBA" id="ARBA00022737"/>
    </source>
</evidence>
<dbReference type="Gene3D" id="1.10.8.280">
    <property type="entry name" value="ABC transporter ATPase domain-like"/>
    <property type="match status" value="1"/>
</dbReference>
<dbReference type="InterPro" id="IPR041552">
    <property type="entry name" value="UvrA_DNA-bd"/>
</dbReference>
<dbReference type="PANTHER" id="PTHR43152">
    <property type="entry name" value="UVRABC SYSTEM PROTEIN A"/>
    <property type="match status" value="1"/>
</dbReference>
<evidence type="ECO:0000256" key="5">
    <source>
        <dbReference type="ARBA" id="ARBA00022741"/>
    </source>
</evidence>
<evidence type="ECO:0000256" key="2">
    <source>
        <dbReference type="ARBA" id="ARBA00022490"/>
    </source>
</evidence>
<keyword evidence="5" id="KW-0547">Nucleotide-binding</keyword>
<dbReference type="InterPro" id="IPR027417">
    <property type="entry name" value="P-loop_NTPase"/>
</dbReference>
<keyword evidence="6" id="KW-0227">DNA damage</keyword>
<dbReference type="SMART" id="SM00382">
    <property type="entry name" value="AAA"/>
    <property type="match status" value="3"/>
</dbReference>
<accession>A0A653AH36</accession>
<dbReference type="GO" id="GO:0016887">
    <property type="term" value="F:ATP hydrolysis activity"/>
    <property type="evidence" value="ECO:0007669"/>
    <property type="project" value="InterPro"/>
</dbReference>
<dbReference type="PROSITE" id="PS00211">
    <property type="entry name" value="ABC_TRANSPORTER_1"/>
    <property type="match status" value="2"/>
</dbReference>
<keyword evidence="2" id="KW-0963">Cytoplasm</keyword>
<dbReference type="GO" id="GO:0005524">
    <property type="term" value="F:ATP binding"/>
    <property type="evidence" value="ECO:0007669"/>
    <property type="project" value="UniProtKB-KW"/>
</dbReference>
<evidence type="ECO:0000256" key="1">
    <source>
        <dbReference type="ARBA" id="ARBA00004496"/>
    </source>
</evidence>
<keyword evidence="7" id="KW-0228">DNA excision</keyword>
<dbReference type="Pfam" id="PF17760">
    <property type="entry name" value="UvrA_inter"/>
    <property type="match status" value="2"/>
</dbReference>
<dbReference type="Gene3D" id="3.30.190.20">
    <property type="match status" value="1"/>
</dbReference>
<evidence type="ECO:0000256" key="9">
    <source>
        <dbReference type="ARBA" id="ARBA00022833"/>
    </source>
</evidence>
<dbReference type="InterPro" id="IPR017871">
    <property type="entry name" value="ABC_transporter-like_CS"/>
</dbReference>
<feature type="domain" description="ABC transporter" evidence="17">
    <location>
        <begin position="1157"/>
        <end position="1430"/>
    </location>
</feature>
<dbReference type="PROSITE" id="PS50893">
    <property type="entry name" value="ABC_TRANSPORTER_2"/>
    <property type="match status" value="3"/>
</dbReference>
<feature type="domain" description="ABC transporter" evidence="17">
    <location>
        <begin position="293"/>
        <end position="587"/>
    </location>
</feature>
<feature type="domain" description="ABC transporter" evidence="17">
    <location>
        <begin position="1450"/>
        <end position="1777"/>
    </location>
</feature>
<name>A0A653AH36_UNCDX</name>
<dbReference type="InterPro" id="IPR004602">
    <property type="entry name" value="UvrA"/>
</dbReference>
<evidence type="ECO:0000256" key="13">
    <source>
        <dbReference type="ARBA" id="ARBA00023204"/>
    </source>
</evidence>